<dbReference type="GO" id="GO:0003676">
    <property type="term" value="F:nucleic acid binding"/>
    <property type="evidence" value="ECO:0007669"/>
    <property type="project" value="InterPro"/>
</dbReference>
<dbReference type="InterPro" id="IPR003753">
    <property type="entry name" value="Exonuc_VII_L"/>
</dbReference>
<dbReference type="STRING" id="1121279.SAMN02745887_01345"/>
<dbReference type="PANTHER" id="PTHR30008:SF0">
    <property type="entry name" value="EXODEOXYRIBONUCLEASE 7 LARGE SUBUNIT"/>
    <property type="match status" value="1"/>
</dbReference>
<dbReference type="EMBL" id="FPKR01000004">
    <property type="protein sequence ID" value="SFZ74641.1"/>
    <property type="molecule type" value="Genomic_DNA"/>
</dbReference>
<evidence type="ECO:0000259" key="7">
    <source>
        <dbReference type="Pfam" id="PF02601"/>
    </source>
</evidence>
<comment type="function">
    <text evidence="5">Bidirectionally degrades single-stranded DNA into large acid-insoluble oligonucleotides, which are then degraded further into small acid-soluble oligonucleotides.</text>
</comment>
<dbReference type="Pfam" id="PF02601">
    <property type="entry name" value="Exonuc_VII_L"/>
    <property type="match status" value="1"/>
</dbReference>
<dbReference type="InterPro" id="IPR025824">
    <property type="entry name" value="OB-fold_nuc-bd_dom"/>
</dbReference>
<protein>
    <recommendedName>
        <fullName evidence="5">Exodeoxyribonuclease 7 large subunit</fullName>
        <ecNumber evidence="5">3.1.11.6</ecNumber>
    </recommendedName>
    <alternativeName>
        <fullName evidence="5">Exodeoxyribonuclease VII large subunit</fullName>
        <shortName evidence="5">Exonuclease VII large subunit</shortName>
    </alternativeName>
</protein>
<keyword evidence="2 5" id="KW-0540">Nuclease</keyword>
<reference evidence="9 10" key="1">
    <citation type="submission" date="2016-11" db="EMBL/GenBank/DDBJ databases">
        <authorList>
            <person name="Jaros S."/>
            <person name="Januszkiewicz K."/>
            <person name="Wedrychowicz H."/>
        </authorList>
    </citation>
    <scope>NUCLEOTIDE SEQUENCE [LARGE SCALE GENOMIC DNA]</scope>
    <source>
        <strain evidence="9 10">DSM 18899</strain>
    </source>
</reference>
<sequence length="451" mass="49220">MNEMLSSATPVWSVSELNRAVKRLLERELPLLWVSGEISNLTIAASGHCYLSLKDAGAQVRCVMFRNRALLLPFKLREGMKVEARATVSLYEARGDFQLNLESMRPAGLGALFEAFEKLKAALAAEGLFEAARKRPLPTSPRAIGIVTSPQAAALRDVLSTLRRRAPHIPVVLYPSPVQGEGAADTLAAQIVRANARAEVEVLIVCRGGGSIEDLWAFNEEVVARAIAASQIPVISGVGHETDFTIADFVADVRAPTPTAAAELVSSDREAQLLALAGMQRRLQRSFRQQLEGRMQKLDFLGRRLVHPGERLQRQAKQLAEAAQALRRGMARTLERQRWQLARLQQQHAHAKPDLRGQAAQLASLQQRGRFAWQQGQGAAHAQLATLAARLGALNPEAVLARGYSLVETTEGALVRDAAELHLGQKLRLRFAHSEAGVLVNDAPVEQGSLF</sequence>
<keyword evidence="3 5" id="KW-0378">Hydrolase</keyword>
<evidence type="ECO:0000256" key="2">
    <source>
        <dbReference type="ARBA" id="ARBA00022722"/>
    </source>
</evidence>
<dbReference type="GO" id="GO:0009318">
    <property type="term" value="C:exodeoxyribonuclease VII complex"/>
    <property type="evidence" value="ECO:0007669"/>
    <property type="project" value="UniProtKB-UniRule"/>
</dbReference>
<comment type="similarity">
    <text evidence="5 6">Belongs to the XseA family.</text>
</comment>
<dbReference type="GO" id="GO:0006308">
    <property type="term" value="P:DNA catabolic process"/>
    <property type="evidence" value="ECO:0007669"/>
    <property type="project" value="UniProtKB-UniRule"/>
</dbReference>
<evidence type="ECO:0000259" key="8">
    <source>
        <dbReference type="Pfam" id="PF13742"/>
    </source>
</evidence>
<dbReference type="OrthoDB" id="9802795at2"/>
<comment type="catalytic activity">
    <reaction evidence="5 6">
        <text>Exonucleolytic cleavage in either 5'- to 3'- or 3'- to 5'-direction to yield nucleoside 5'-phosphates.</text>
        <dbReference type="EC" id="3.1.11.6"/>
    </reaction>
</comment>
<keyword evidence="4 5" id="KW-0269">Exonuclease</keyword>
<dbReference type="NCBIfam" id="TIGR00237">
    <property type="entry name" value="xseA"/>
    <property type="match status" value="1"/>
</dbReference>
<dbReference type="RefSeq" id="WP_072427868.1">
    <property type="nucleotide sequence ID" value="NZ_FPKR01000004.1"/>
</dbReference>
<dbReference type="EC" id="3.1.11.6" evidence="5"/>
<gene>
    <name evidence="5" type="primary">xseA</name>
    <name evidence="9" type="ORF">SAMN02745887_01345</name>
</gene>
<evidence type="ECO:0000313" key="10">
    <source>
        <dbReference type="Proteomes" id="UP000186513"/>
    </source>
</evidence>
<evidence type="ECO:0000313" key="9">
    <source>
        <dbReference type="EMBL" id="SFZ74641.1"/>
    </source>
</evidence>
<dbReference type="PANTHER" id="PTHR30008">
    <property type="entry name" value="EXODEOXYRIBONUCLEASE 7 LARGE SUBUNIT"/>
    <property type="match status" value="1"/>
</dbReference>
<evidence type="ECO:0000256" key="3">
    <source>
        <dbReference type="ARBA" id="ARBA00022801"/>
    </source>
</evidence>
<feature type="domain" description="Exonuclease VII large subunit C-terminal" evidence="7">
    <location>
        <begin position="128"/>
        <end position="436"/>
    </location>
</feature>
<dbReference type="AlphaFoldDB" id="A0A1K2HDR4"/>
<evidence type="ECO:0000256" key="4">
    <source>
        <dbReference type="ARBA" id="ARBA00022839"/>
    </source>
</evidence>
<feature type="domain" description="OB-fold nucleic acid binding" evidence="8">
    <location>
        <begin position="12"/>
        <end position="105"/>
    </location>
</feature>
<dbReference type="Pfam" id="PF13742">
    <property type="entry name" value="tRNA_anti_2"/>
    <property type="match status" value="1"/>
</dbReference>
<comment type="subunit">
    <text evidence="5">Heterooligomer composed of large and small subunits.</text>
</comment>
<keyword evidence="1 5" id="KW-0963">Cytoplasm</keyword>
<keyword evidence="10" id="KW-1185">Reference proteome</keyword>
<name>A0A1K2HDR4_9NEIS</name>
<accession>A0A1K2HDR4</accession>
<organism evidence="9 10">
    <name type="scientific">Chitinimonas taiwanensis DSM 18899</name>
    <dbReference type="NCBI Taxonomy" id="1121279"/>
    <lineage>
        <taxon>Bacteria</taxon>
        <taxon>Pseudomonadati</taxon>
        <taxon>Pseudomonadota</taxon>
        <taxon>Betaproteobacteria</taxon>
        <taxon>Neisseriales</taxon>
        <taxon>Chitinibacteraceae</taxon>
        <taxon>Chitinimonas</taxon>
    </lineage>
</organism>
<dbReference type="CDD" id="cd04489">
    <property type="entry name" value="ExoVII_LU_OBF"/>
    <property type="match status" value="1"/>
</dbReference>
<dbReference type="GO" id="GO:0005737">
    <property type="term" value="C:cytoplasm"/>
    <property type="evidence" value="ECO:0007669"/>
    <property type="project" value="UniProtKB-SubCell"/>
</dbReference>
<dbReference type="HAMAP" id="MF_00378">
    <property type="entry name" value="Exonuc_7_L"/>
    <property type="match status" value="1"/>
</dbReference>
<evidence type="ECO:0000256" key="1">
    <source>
        <dbReference type="ARBA" id="ARBA00022490"/>
    </source>
</evidence>
<comment type="subcellular location">
    <subcellularLocation>
        <location evidence="5 6">Cytoplasm</location>
    </subcellularLocation>
</comment>
<evidence type="ECO:0000256" key="5">
    <source>
        <dbReference type="HAMAP-Rule" id="MF_00378"/>
    </source>
</evidence>
<proteinExistence type="inferred from homology"/>
<dbReference type="Proteomes" id="UP000186513">
    <property type="component" value="Unassembled WGS sequence"/>
</dbReference>
<dbReference type="GO" id="GO:0008855">
    <property type="term" value="F:exodeoxyribonuclease VII activity"/>
    <property type="evidence" value="ECO:0007669"/>
    <property type="project" value="UniProtKB-UniRule"/>
</dbReference>
<evidence type="ECO:0000256" key="6">
    <source>
        <dbReference type="RuleBase" id="RU004355"/>
    </source>
</evidence>
<dbReference type="InterPro" id="IPR020579">
    <property type="entry name" value="Exonuc_VII_lsu_C"/>
</dbReference>